<evidence type="ECO:0000313" key="3">
    <source>
        <dbReference type="Proteomes" id="UP000291334"/>
    </source>
</evidence>
<sequence length="104" mass="11551">MTALVTVLLAYCEGVLRGDPEVLQRLRDSGFDCAEGSWYFSLPALHALLCSQLEARDEPGYPAFLKQLYASDLNQRLARQGARIGIAANHGKVSESLYRLQRLP</sequence>
<protein>
    <submittedName>
        <fullName evidence="1">Uncharacterized protein</fullName>
    </submittedName>
</protein>
<evidence type="ECO:0000313" key="2">
    <source>
        <dbReference type="EMBL" id="TBV05030.1"/>
    </source>
</evidence>
<dbReference type="Proteomes" id="UP000293172">
    <property type="component" value="Unassembled WGS sequence"/>
</dbReference>
<dbReference type="EMBL" id="QJUM01000014">
    <property type="protein sequence ID" value="TBV05030.1"/>
    <property type="molecule type" value="Genomic_DNA"/>
</dbReference>
<evidence type="ECO:0000313" key="4">
    <source>
        <dbReference type="Proteomes" id="UP000293172"/>
    </source>
</evidence>
<dbReference type="AlphaFoldDB" id="A0A4Q9R0C1"/>
<reference evidence="3 4" key="1">
    <citation type="submission" date="2018-06" db="EMBL/GenBank/DDBJ databases">
        <title>Three novel Pseudomonas species isolated from symptomatic oak.</title>
        <authorList>
            <person name="Bueno-Gonzalez V."/>
            <person name="Brady C."/>
        </authorList>
    </citation>
    <scope>NUCLEOTIDE SEQUENCE [LARGE SCALE GENOMIC DNA]</scope>
    <source>
        <strain evidence="2 3">P26B</strain>
        <strain evidence="1 4">P6B</strain>
    </source>
</reference>
<name>A0A4Q9R0C1_9GAMM</name>
<comment type="caution">
    <text evidence="1">The sequence shown here is derived from an EMBL/GenBank/DDBJ whole genome shotgun (WGS) entry which is preliminary data.</text>
</comment>
<evidence type="ECO:0000313" key="1">
    <source>
        <dbReference type="EMBL" id="TBU92091.1"/>
    </source>
</evidence>
<dbReference type="EMBL" id="QJUL01000016">
    <property type="protein sequence ID" value="TBU92091.1"/>
    <property type="molecule type" value="Genomic_DNA"/>
</dbReference>
<dbReference type="OrthoDB" id="7018501at2"/>
<gene>
    <name evidence="2" type="ORF">DNK34_13315</name>
    <name evidence="1" type="ORF">DNK44_12975</name>
</gene>
<dbReference type="RefSeq" id="WP_131176095.1">
    <property type="nucleotide sequence ID" value="NZ_QJUL01000016.1"/>
</dbReference>
<dbReference type="Proteomes" id="UP000291334">
    <property type="component" value="Unassembled WGS sequence"/>
</dbReference>
<proteinExistence type="predicted"/>
<accession>A0A4Q9R0C1</accession>
<organism evidence="1 4">
    <name type="scientific">Phytopseudomonas dryadis</name>
    <dbReference type="NCBI Taxonomy" id="2487520"/>
    <lineage>
        <taxon>Bacteria</taxon>
        <taxon>Pseudomonadati</taxon>
        <taxon>Pseudomonadota</taxon>
        <taxon>Gammaproteobacteria</taxon>
        <taxon>Pseudomonadales</taxon>
        <taxon>Pseudomonadaceae</taxon>
        <taxon>Phytopseudomonas</taxon>
    </lineage>
</organism>
<keyword evidence="3" id="KW-1185">Reference proteome</keyword>